<dbReference type="GO" id="GO:0005886">
    <property type="term" value="C:plasma membrane"/>
    <property type="evidence" value="ECO:0007669"/>
    <property type="project" value="TreeGrafter"/>
</dbReference>
<keyword evidence="4" id="KW-1185">Reference proteome</keyword>
<dbReference type="SUPFAM" id="SSF51069">
    <property type="entry name" value="Carbonic anhydrase"/>
    <property type="match status" value="1"/>
</dbReference>
<dbReference type="PANTHER" id="PTHR18952:SF200">
    <property type="entry name" value="CARBONIC ANHYDRASE"/>
    <property type="match status" value="1"/>
</dbReference>
<dbReference type="SMART" id="SM01057">
    <property type="entry name" value="Carb_anhydrase"/>
    <property type="match status" value="1"/>
</dbReference>
<evidence type="ECO:0000313" key="3">
    <source>
        <dbReference type="Ensembl" id="ENSSTUP00000042946.1"/>
    </source>
</evidence>
<dbReference type="InterPro" id="IPR001148">
    <property type="entry name" value="CA_dom"/>
</dbReference>
<dbReference type="Ensembl" id="ENSSTUT00000044842.1">
    <property type="protein sequence ID" value="ENSSTUP00000042946.1"/>
    <property type="gene ID" value="ENSSTUG00000018154.1"/>
</dbReference>
<accession>A0A673Z9S4</accession>
<evidence type="ECO:0000313" key="4">
    <source>
        <dbReference type="Proteomes" id="UP000472277"/>
    </source>
</evidence>
<dbReference type="InterPro" id="IPR036398">
    <property type="entry name" value="CA_dom_sf"/>
</dbReference>
<proteinExistence type="inferred from homology"/>
<dbReference type="InParanoid" id="A0A673Z9S4"/>
<evidence type="ECO:0000256" key="1">
    <source>
        <dbReference type="ARBA" id="ARBA00010718"/>
    </source>
</evidence>
<reference evidence="3" key="2">
    <citation type="submission" date="2025-09" db="UniProtKB">
        <authorList>
            <consortium name="Ensembl"/>
        </authorList>
    </citation>
    <scope>IDENTIFICATION</scope>
</reference>
<dbReference type="Pfam" id="PF00194">
    <property type="entry name" value="Carb_anhydrase"/>
    <property type="match status" value="1"/>
</dbReference>
<dbReference type="InterPro" id="IPR023561">
    <property type="entry name" value="Carbonic_anhydrase_a-class"/>
</dbReference>
<dbReference type="PANTHER" id="PTHR18952">
    <property type="entry name" value="CARBONIC ANHYDRASE"/>
    <property type="match status" value="1"/>
</dbReference>
<dbReference type="GO" id="GO:0008270">
    <property type="term" value="F:zinc ion binding"/>
    <property type="evidence" value="ECO:0007669"/>
    <property type="project" value="InterPro"/>
</dbReference>
<dbReference type="AlphaFoldDB" id="A0A673Z9S4"/>
<protein>
    <recommendedName>
        <fullName evidence="2">Alpha-carbonic anhydrase domain-containing protein</fullName>
    </recommendedName>
</protein>
<dbReference type="GO" id="GO:0004089">
    <property type="term" value="F:carbonate dehydratase activity"/>
    <property type="evidence" value="ECO:0007669"/>
    <property type="project" value="InterPro"/>
</dbReference>
<comment type="similarity">
    <text evidence="1">Belongs to the alpha-carbonic anhydrase family.</text>
</comment>
<organism evidence="3 4">
    <name type="scientific">Salmo trutta</name>
    <name type="common">Brown trout</name>
    <dbReference type="NCBI Taxonomy" id="8032"/>
    <lineage>
        <taxon>Eukaryota</taxon>
        <taxon>Metazoa</taxon>
        <taxon>Chordata</taxon>
        <taxon>Craniata</taxon>
        <taxon>Vertebrata</taxon>
        <taxon>Euteleostomi</taxon>
        <taxon>Actinopterygii</taxon>
        <taxon>Neopterygii</taxon>
        <taxon>Teleostei</taxon>
        <taxon>Protacanthopterygii</taxon>
        <taxon>Salmoniformes</taxon>
        <taxon>Salmonidae</taxon>
        <taxon>Salmoninae</taxon>
        <taxon>Salmo</taxon>
    </lineage>
</organism>
<sequence>CYDTTWSTIASEHCNGSRQSPINIVSASAVGDETLTAFTFTKYGDNSTMKNIKNTGKTVPLEDNAYDSLPFHLHWGNGTSVPGSEHTVQHNIAAFRFSTLLSTPPPPKKNTLTSYLAIITLKGESSDLSGSIMIIKSFLKITFGLGFAVVWTVFKDHFKVSQDLVHFCNNFTINRTPFLLSRKKTWAPT</sequence>
<dbReference type="GeneTree" id="ENSGT00940000164039"/>
<reference evidence="3" key="1">
    <citation type="submission" date="2025-08" db="UniProtKB">
        <authorList>
            <consortium name="Ensembl"/>
        </authorList>
    </citation>
    <scope>IDENTIFICATION</scope>
</reference>
<evidence type="ECO:0000259" key="2">
    <source>
        <dbReference type="PROSITE" id="PS51144"/>
    </source>
</evidence>
<feature type="domain" description="Alpha-carbonic anhydrase" evidence="2">
    <location>
        <begin position="1"/>
        <end position="189"/>
    </location>
</feature>
<dbReference type="PROSITE" id="PS51144">
    <property type="entry name" value="ALPHA_CA_2"/>
    <property type="match status" value="1"/>
</dbReference>
<dbReference type="Proteomes" id="UP000472277">
    <property type="component" value="Chromosome 21"/>
</dbReference>
<name>A0A673Z9S4_SALTR</name>
<dbReference type="Gene3D" id="3.10.200.10">
    <property type="entry name" value="Alpha carbonic anhydrase"/>
    <property type="match status" value="1"/>
</dbReference>